<dbReference type="InterPro" id="IPR043128">
    <property type="entry name" value="Rev_trsase/Diguanyl_cyclase"/>
</dbReference>
<dbReference type="Pfam" id="PF00990">
    <property type="entry name" value="GGDEF"/>
    <property type="match status" value="1"/>
</dbReference>
<keyword evidence="3" id="KW-0812">Transmembrane</keyword>
<name>A0ABV7J1D9_9RHOB</name>
<keyword evidence="3" id="KW-1133">Transmembrane helix</keyword>
<reference evidence="6" key="1">
    <citation type="journal article" date="2019" name="Int. J. Syst. Evol. Microbiol.">
        <title>The Global Catalogue of Microorganisms (GCM) 10K type strain sequencing project: providing services to taxonomists for standard genome sequencing and annotation.</title>
        <authorList>
            <consortium name="The Broad Institute Genomics Platform"/>
            <consortium name="The Broad Institute Genome Sequencing Center for Infectious Disease"/>
            <person name="Wu L."/>
            <person name="Ma J."/>
        </authorList>
    </citation>
    <scope>NUCLEOTIDE SEQUENCE [LARGE SCALE GENOMIC DNA]</scope>
    <source>
        <strain evidence="6">KCTC 52039</strain>
    </source>
</reference>
<feature type="transmembrane region" description="Helical" evidence="3">
    <location>
        <begin position="20"/>
        <end position="39"/>
    </location>
</feature>
<dbReference type="PANTHER" id="PTHR45138">
    <property type="entry name" value="REGULATORY COMPONENTS OF SENSORY TRANSDUCTION SYSTEM"/>
    <property type="match status" value="1"/>
</dbReference>
<dbReference type="SMART" id="SM00267">
    <property type="entry name" value="GGDEF"/>
    <property type="match status" value="1"/>
</dbReference>
<dbReference type="RefSeq" id="WP_380074317.1">
    <property type="nucleotide sequence ID" value="NZ_JBHRTO010000002.1"/>
</dbReference>
<comment type="caution">
    <text evidence="5">The sequence shown here is derived from an EMBL/GenBank/DDBJ whole genome shotgun (WGS) entry which is preliminary data.</text>
</comment>
<dbReference type="CDD" id="cd01949">
    <property type="entry name" value="GGDEF"/>
    <property type="match status" value="1"/>
</dbReference>
<proteinExistence type="predicted"/>
<feature type="transmembrane region" description="Helical" evidence="3">
    <location>
        <begin position="51"/>
        <end position="70"/>
    </location>
</feature>
<organism evidence="5 6">
    <name type="scientific">Cypionkella sinensis</name>
    <dbReference type="NCBI Taxonomy" id="1756043"/>
    <lineage>
        <taxon>Bacteria</taxon>
        <taxon>Pseudomonadati</taxon>
        <taxon>Pseudomonadota</taxon>
        <taxon>Alphaproteobacteria</taxon>
        <taxon>Rhodobacterales</taxon>
        <taxon>Paracoccaceae</taxon>
        <taxon>Cypionkella</taxon>
    </lineage>
</organism>
<accession>A0ABV7J1D9</accession>
<evidence type="ECO:0000313" key="6">
    <source>
        <dbReference type="Proteomes" id="UP001595547"/>
    </source>
</evidence>
<dbReference type="InterPro" id="IPR050469">
    <property type="entry name" value="Diguanylate_Cyclase"/>
</dbReference>
<evidence type="ECO:0000256" key="3">
    <source>
        <dbReference type="SAM" id="Phobius"/>
    </source>
</evidence>
<dbReference type="PROSITE" id="PS50887">
    <property type="entry name" value="GGDEF"/>
    <property type="match status" value="1"/>
</dbReference>
<evidence type="ECO:0000256" key="2">
    <source>
        <dbReference type="ARBA" id="ARBA00034247"/>
    </source>
</evidence>
<evidence type="ECO:0000256" key="1">
    <source>
        <dbReference type="ARBA" id="ARBA00012528"/>
    </source>
</evidence>
<dbReference type="InterPro" id="IPR029787">
    <property type="entry name" value="Nucleotide_cyclase"/>
</dbReference>
<keyword evidence="3" id="KW-0472">Membrane</keyword>
<keyword evidence="5" id="KW-0808">Transferase</keyword>
<comment type="catalytic activity">
    <reaction evidence="2">
        <text>2 GTP = 3',3'-c-di-GMP + 2 diphosphate</text>
        <dbReference type="Rhea" id="RHEA:24898"/>
        <dbReference type="ChEBI" id="CHEBI:33019"/>
        <dbReference type="ChEBI" id="CHEBI:37565"/>
        <dbReference type="ChEBI" id="CHEBI:58805"/>
        <dbReference type="EC" id="2.7.7.65"/>
    </reaction>
</comment>
<keyword evidence="6" id="KW-1185">Reference proteome</keyword>
<dbReference type="Gene3D" id="3.30.70.270">
    <property type="match status" value="1"/>
</dbReference>
<sequence>MKTYAGLARLFPNSFPAKVFLIAFIGTHIPLIATVYFLLAERGGVMANLEICIVMLLATLIGTAATLYGLRAILQPLFFVRDAMEAFESRREKQDLPGQFNDEIGKIMAMTNRLIGDLDLDLRRKKSVANTDPLTGLLNRRGFDQSVPQAAVGAIIYVDLDHFKAVNDRFGHDVGDTVLRQAAQVLTAAVRTGDVLSRFGGEEFVIFLPGGDLLAAKAVAERARATLVAKVQVEGAAVTGSFGVAVTPAAGGDIAETIRQADTAVYAAKAQGRNRVTTSELAGAGMGAISGAQPAT</sequence>
<dbReference type="Proteomes" id="UP001595547">
    <property type="component" value="Unassembled WGS sequence"/>
</dbReference>
<dbReference type="SUPFAM" id="SSF55073">
    <property type="entry name" value="Nucleotide cyclase"/>
    <property type="match status" value="1"/>
</dbReference>
<dbReference type="GO" id="GO:0052621">
    <property type="term" value="F:diguanylate cyclase activity"/>
    <property type="evidence" value="ECO:0007669"/>
    <property type="project" value="UniProtKB-EC"/>
</dbReference>
<gene>
    <name evidence="5" type="ORF">ACFOGH_16795</name>
</gene>
<protein>
    <recommendedName>
        <fullName evidence="1">diguanylate cyclase</fullName>
        <ecNumber evidence="1">2.7.7.65</ecNumber>
    </recommendedName>
</protein>
<feature type="domain" description="GGDEF" evidence="4">
    <location>
        <begin position="151"/>
        <end position="281"/>
    </location>
</feature>
<dbReference type="PANTHER" id="PTHR45138:SF9">
    <property type="entry name" value="DIGUANYLATE CYCLASE DGCM-RELATED"/>
    <property type="match status" value="1"/>
</dbReference>
<evidence type="ECO:0000313" key="5">
    <source>
        <dbReference type="EMBL" id="MFC3182657.1"/>
    </source>
</evidence>
<keyword evidence="5" id="KW-0548">Nucleotidyltransferase</keyword>
<evidence type="ECO:0000259" key="4">
    <source>
        <dbReference type="PROSITE" id="PS50887"/>
    </source>
</evidence>
<dbReference type="NCBIfam" id="TIGR00254">
    <property type="entry name" value="GGDEF"/>
    <property type="match status" value="1"/>
</dbReference>
<dbReference type="EC" id="2.7.7.65" evidence="1"/>
<dbReference type="InterPro" id="IPR000160">
    <property type="entry name" value="GGDEF_dom"/>
</dbReference>
<dbReference type="EMBL" id="JBHRTO010000002">
    <property type="protein sequence ID" value="MFC3182657.1"/>
    <property type="molecule type" value="Genomic_DNA"/>
</dbReference>